<keyword evidence="1" id="KW-0812">Transmembrane</keyword>
<evidence type="ECO:0000313" key="3">
    <source>
        <dbReference type="Proteomes" id="UP000094385"/>
    </source>
</evidence>
<feature type="transmembrane region" description="Helical" evidence="1">
    <location>
        <begin position="41"/>
        <end position="61"/>
    </location>
</feature>
<proteinExistence type="predicted"/>
<name>A0A1E3PX32_LIPST</name>
<keyword evidence="3" id="KW-1185">Reference proteome</keyword>
<dbReference type="AlphaFoldDB" id="A0A1E3PX32"/>
<dbReference type="EMBL" id="KV454302">
    <property type="protein sequence ID" value="ODQ69971.1"/>
    <property type="molecule type" value="Genomic_DNA"/>
</dbReference>
<organism evidence="2 3">
    <name type="scientific">Lipomyces starkeyi NRRL Y-11557</name>
    <dbReference type="NCBI Taxonomy" id="675824"/>
    <lineage>
        <taxon>Eukaryota</taxon>
        <taxon>Fungi</taxon>
        <taxon>Dikarya</taxon>
        <taxon>Ascomycota</taxon>
        <taxon>Saccharomycotina</taxon>
        <taxon>Lipomycetes</taxon>
        <taxon>Lipomycetales</taxon>
        <taxon>Lipomycetaceae</taxon>
        <taxon>Lipomyces</taxon>
    </lineage>
</organism>
<evidence type="ECO:0000313" key="2">
    <source>
        <dbReference type="EMBL" id="ODQ69971.1"/>
    </source>
</evidence>
<reference evidence="2 3" key="1">
    <citation type="journal article" date="2016" name="Proc. Natl. Acad. Sci. U.S.A.">
        <title>Comparative genomics of biotechnologically important yeasts.</title>
        <authorList>
            <person name="Riley R."/>
            <person name="Haridas S."/>
            <person name="Wolfe K.H."/>
            <person name="Lopes M.R."/>
            <person name="Hittinger C.T."/>
            <person name="Goeker M."/>
            <person name="Salamov A.A."/>
            <person name="Wisecaver J.H."/>
            <person name="Long T.M."/>
            <person name="Calvey C.H."/>
            <person name="Aerts A.L."/>
            <person name="Barry K.W."/>
            <person name="Choi C."/>
            <person name="Clum A."/>
            <person name="Coughlan A.Y."/>
            <person name="Deshpande S."/>
            <person name="Douglass A.P."/>
            <person name="Hanson S.J."/>
            <person name="Klenk H.-P."/>
            <person name="LaButti K.M."/>
            <person name="Lapidus A."/>
            <person name="Lindquist E.A."/>
            <person name="Lipzen A.M."/>
            <person name="Meier-Kolthoff J.P."/>
            <person name="Ohm R.A."/>
            <person name="Otillar R.P."/>
            <person name="Pangilinan J.L."/>
            <person name="Peng Y."/>
            <person name="Rokas A."/>
            <person name="Rosa C.A."/>
            <person name="Scheuner C."/>
            <person name="Sibirny A.A."/>
            <person name="Slot J.C."/>
            <person name="Stielow J.B."/>
            <person name="Sun H."/>
            <person name="Kurtzman C.P."/>
            <person name="Blackwell M."/>
            <person name="Grigoriev I.V."/>
            <person name="Jeffries T.W."/>
        </authorList>
    </citation>
    <scope>NUCLEOTIDE SEQUENCE [LARGE SCALE GENOMIC DNA]</scope>
    <source>
        <strain evidence="2 3">NRRL Y-11557</strain>
    </source>
</reference>
<evidence type="ECO:0000256" key="1">
    <source>
        <dbReference type="SAM" id="Phobius"/>
    </source>
</evidence>
<keyword evidence="1" id="KW-0472">Membrane</keyword>
<accession>A0A1E3PX32</accession>
<dbReference type="Proteomes" id="UP000094385">
    <property type="component" value="Unassembled WGS sequence"/>
</dbReference>
<keyword evidence="1" id="KW-1133">Transmembrane helix</keyword>
<protein>
    <submittedName>
        <fullName evidence="2">Uncharacterized protein</fullName>
    </submittedName>
</protein>
<sequence>MFIVITSHLTDIKEGVIIAKSCILEINCLLQHVPLSSPSHYGYIATLTFASASLALVSLALESSAAVRRWAVVEFELQDMKVDPPL</sequence>
<gene>
    <name evidence="2" type="ORF">LIPSTDRAFT_186921</name>
</gene>